<name>A0A3P6TUL2_DIBLA</name>
<evidence type="ECO:0000313" key="1">
    <source>
        <dbReference type="EMBL" id="VDK85095.1"/>
    </source>
</evidence>
<dbReference type="EMBL" id="UYRU01044047">
    <property type="protein sequence ID" value="VDK85095.1"/>
    <property type="molecule type" value="Genomic_DNA"/>
</dbReference>
<keyword evidence="2" id="KW-1185">Reference proteome</keyword>
<accession>A0A3P6TUL2</accession>
<sequence>MEGLTLLEDGGTVKTTRQWWNVIELTIVNIITNLTKMMPGSATYSPRRTKSYMEHATDASKTDFRKCPGLLQLQL</sequence>
<dbReference type="Proteomes" id="UP000281553">
    <property type="component" value="Unassembled WGS sequence"/>
</dbReference>
<organism evidence="1 2">
    <name type="scientific">Dibothriocephalus latus</name>
    <name type="common">Fish tapeworm</name>
    <name type="synonym">Diphyllobothrium latum</name>
    <dbReference type="NCBI Taxonomy" id="60516"/>
    <lineage>
        <taxon>Eukaryota</taxon>
        <taxon>Metazoa</taxon>
        <taxon>Spiralia</taxon>
        <taxon>Lophotrochozoa</taxon>
        <taxon>Platyhelminthes</taxon>
        <taxon>Cestoda</taxon>
        <taxon>Eucestoda</taxon>
        <taxon>Diphyllobothriidea</taxon>
        <taxon>Diphyllobothriidae</taxon>
        <taxon>Dibothriocephalus</taxon>
    </lineage>
</organism>
<protein>
    <submittedName>
        <fullName evidence="1">Uncharacterized protein</fullName>
    </submittedName>
</protein>
<reference evidence="1 2" key="1">
    <citation type="submission" date="2018-11" db="EMBL/GenBank/DDBJ databases">
        <authorList>
            <consortium name="Pathogen Informatics"/>
        </authorList>
    </citation>
    <scope>NUCLEOTIDE SEQUENCE [LARGE SCALE GENOMIC DNA]</scope>
</reference>
<dbReference type="AlphaFoldDB" id="A0A3P6TUL2"/>
<gene>
    <name evidence="1" type="ORF">DILT_LOCUS3671</name>
</gene>
<evidence type="ECO:0000313" key="2">
    <source>
        <dbReference type="Proteomes" id="UP000281553"/>
    </source>
</evidence>
<proteinExistence type="predicted"/>